<name>A0A5A7S5L0_9NOCA</name>
<reference evidence="2 3" key="1">
    <citation type="submission" date="2019-07" db="EMBL/GenBank/DDBJ databases">
        <title>Rhodococcus cavernicolus sp. nov., isolated from a cave.</title>
        <authorList>
            <person name="Lee S.D."/>
        </authorList>
    </citation>
    <scope>NUCLEOTIDE SEQUENCE [LARGE SCALE GENOMIC DNA]</scope>
    <source>
        <strain evidence="2 3">C1-24</strain>
    </source>
</reference>
<proteinExistence type="predicted"/>
<keyword evidence="3" id="KW-1185">Reference proteome</keyword>
<dbReference type="RefSeq" id="WP_149433091.1">
    <property type="nucleotide sequence ID" value="NZ_VLNY01000024.1"/>
</dbReference>
<organism evidence="2 3">
    <name type="scientific">Antrihabitans cavernicola</name>
    <dbReference type="NCBI Taxonomy" id="2495913"/>
    <lineage>
        <taxon>Bacteria</taxon>
        <taxon>Bacillati</taxon>
        <taxon>Actinomycetota</taxon>
        <taxon>Actinomycetes</taxon>
        <taxon>Mycobacteriales</taxon>
        <taxon>Nocardiaceae</taxon>
        <taxon>Antrihabitans</taxon>
    </lineage>
</organism>
<comment type="caution">
    <text evidence="2">The sequence shown here is derived from an EMBL/GenBank/DDBJ whole genome shotgun (WGS) entry which is preliminary data.</text>
</comment>
<feature type="region of interest" description="Disordered" evidence="1">
    <location>
        <begin position="91"/>
        <end position="124"/>
    </location>
</feature>
<dbReference type="Proteomes" id="UP000322244">
    <property type="component" value="Unassembled WGS sequence"/>
</dbReference>
<gene>
    <name evidence="2" type="ORF">FOY51_25530</name>
</gene>
<protein>
    <submittedName>
        <fullName evidence="2">Uncharacterized protein</fullName>
    </submittedName>
</protein>
<evidence type="ECO:0000313" key="3">
    <source>
        <dbReference type="Proteomes" id="UP000322244"/>
    </source>
</evidence>
<evidence type="ECO:0000256" key="1">
    <source>
        <dbReference type="SAM" id="MobiDB-lite"/>
    </source>
</evidence>
<accession>A0A5A7S5L0</accession>
<feature type="compositionally biased region" description="Basic and acidic residues" evidence="1">
    <location>
        <begin position="108"/>
        <end position="124"/>
    </location>
</feature>
<evidence type="ECO:0000313" key="2">
    <source>
        <dbReference type="EMBL" id="KAA0017006.1"/>
    </source>
</evidence>
<dbReference type="EMBL" id="VLNY01000024">
    <property type="protein sequence ID" value="KAA0017006.1"/>
    <property type="molecule type" value="Genomic_DNA"/>
</dbReference>
<sequence>MWPRAVACFEYEGIRSVLRAGEGVASIVLDRRSSLLLRYRKMLVTLDYGAGRLFADSTAVERADASKEALVVEERQHEEAAAQVVDIRRPSRADVPTARSARMRRYGRYSDDPRKSEEGLPCRI</sequence>
<dbReference type="AlphaFoldDB" id="A0A5A7S5L0"/>